<keyword evidence="2" id="KW-1185">Reference proteome</keyword>
<accession>A0A7Y9DQR6</accession>
<proteinExistence type="predicted"/>
<name>A0A7Y9DQR6_9ACTN</name>
<dbReference type="EMBL" id="JACCBB010000002">
    <property type="protein sequence ID" value="NYD25080.1"/>
    <property type="molecule type" value="Genomic_DNA"/>
</dbReference>
<protein>
    <submittedName>
        <fullName evidence="1">Uncharacterized protein</fullName>
    </submittedName>
</protein>
<sequence length="37" mass="4008">MAVVIEGVTHIAADFCVVELEPRHFGSRMVLGLSIPL</sequence>
<dbReference type="AlphaFoldDB" id="A0A7Y9DQR6"/>
<reference evidence="1 2" key="1">
    <citation type="submission" date="2020-07" db="EMBL/GenBank/DDBJ databases">
        <title>Sequencing the genomes of 1000 actinobacteria strains.</title>
        <authorList>
            <person name="Klenk H.-P."/>
        </authorList>
    </citation>
    <scope>NUCLEOTIDE SEQUENCE [LARGE SCALE GENOMIC DNA]</scope>
    <source>
        <strain evidence="1 2">DSM 7487</strain>
    </source>
</reference>
<dbReference type="Proteomes" id="UP000521922">
    <property type="component" value="Unassembled WGS sequence"/>
</dbReference>
<gene>
    <name evidence="1" type="ORF">BJ968_004689</name>
</gene>
<organism evidence="1 2">
    <name type="scientific">Kineococcus aurantiacus</name>
    <dbReference type="NCBI Taxonomy" id="37633"/>
    <lineage>
        <taxon>Bacteria</taxon>
        <taxon>Bacillati</taxon>
        <taxon>Actinomycetota</taxon>
        <taxon>Actinomycetes</taxon>
        <taxon>Kineosporiales</taxon>
        <taxon>Kineosporiaceae</taxon>
        <taxon>Kineococcus</taxon>
    </lineage>
</organism>
<evidence type="ECO:0000313" key="1">
    <source>
        <dbReference type="EMBL" id="NYD25080.1"/>
    </source>
</evidence>
<evidence type="ECO:0000313" key="2">
    <source>
        <dbReference type="Proteomes" id="UP000521922"/>
    </source>
</evidence>
<comment type="caution">
    <text evidence="1">The sequence shown here is derived from an EMBL/GenBank/DDBJ whole genome shotgun (WGS) entry which is preliminary data.</text>
</comment>